<keyword evidence="2" id="KW-1185">Reference proteome</keyword>
<comment type="caution">
    <text evidence="1">The sequence shown here is derived from an EMBL/GenBank/DDBJ whole genome shotgun (WGS) entry which is preliminary data.</text>
</comment>
<protein>
    <submittedName>
        <fullName evidence="1">Uncharacterized protein</fullName>
    </submittedName>
</protein>
<dbReference type="RefSeq" id="WP_349153131.1">
    <property type="nucleotide sequence ID" value="NZ_DAWCMB010000007.1"/>
</dbReference>
<dbReference type="InterPro" id="IPR056298">
    <property type="entry name" value="AlkZ-rel"/>
</dbReference>
<name>A0ABV1BRV8_9FIRM</name>
<dbReference type="EMBL" id="JBBMER010000001">
    <property type="protein sequence ID" value="MEQ2378494.1"/>
    <property type="molecule type" value="Genomic_DNA"/>
</dbReference>
<sequence>MGNESGEWIMHGLEWDNPACIHTVEKAIEHINDVGFLPLFKNEIEGFSLEEWTAPEYWWCDDELYDPWLWRAVIARQHDIIYGKFFGKKAGFVSRKWVPAFANYRRDGYDFDALYEDGKAPLKYKKIMKHFMEENADNEIFSNELKKQAGYGKDGEKGFDGAVANLMMQMYICNCDFRKRINKSGEEYGWDVAVYSSIEHIYGYDYVTSDYKEKPEASWQKIVSHMNILYSSATEKQIKKILK</sequence>
<proteinExistence type="predicted"/>
<dbReference type="Pfam" id="PF24741">
    <property type="entry name" value="AlkZ-rel"/>
    <property type="match status" value="1"/>
</dbReference>
<dbReference type="Proteomes" id="UP001442364">
    <property type="component" value="Unassembled WGS sequence"/>
</dbReference>
<organism evidence="1 2">
    <name type="scientific">[Lactobacillus] rogosae</name>
    <dbReference type="NCBI Taxonomy" id="706562"/>
    <lineage>
        <taxon>Bacteria</taxon>
        <taxon>Bacillati</taxon>
        <taxon>Bacillota</taxon>
        <taxon>Clostridia</taxon>
        <taxon>Lachnospirales</taxon>
        <taxon>Lachnospiraceae</taxon>
        <taxon>Lachnospira</taxon>
    </lineage>
</organism>
<evidence type="ECO:0000313" key="2">
    <source>
        <dbReference type="Proteomes" id="UP001442364"/>
    </source>
</evidence>
<reference evidence="1 2" key="1">
    <citation type="submission" date="2024-03" db="EMBL/GenBank/DDBJ databases">
        <title>Human intestinal bacterial collection.</title>
        <authorList>
            <person name="Pauvert C."/>
            <person name="Hitch T.C.A."/>
            <person name="Clavel T."/>
        </authorList>
    </citation>
    <scope>NUCLEOTIDE SEQUENCE [LARGE SCALE GENOMIC DNA]</scope>
    <source>
        <strain evidence="1 2">CLA-AA-H255</strain>
    </source>
</reference>
<gene>
    <name evidence="1" type="ORF">WMO14_01155</name>
</gene>
<accession>A0ABV1BRV8</accession>
<evidence type="ECO:0000313" key="1">
    <source>
        <dbReference type="EMBL" id="MEQ2378494.1"/>
    </source>
</evidence>